<dbReference type="GO" id="GO:0016020">
    <property type="term" value="C:membrane"/>
    <property type="evidence" value="ECO:0007669"/>
    <property type="project" value="InterPro"/>
</dbReference>
<proteinExistence type="predicted"/>
<evidence type="ECO:0000256" key="1">
    <source>
        <dbReference type="SAM" id="Phobius"/>
    </source>
</evidence>
<evidence type="ECO:0000313" key="3">
    <source>
        <dbReference type="Proteomes" id="UP000001542"/>
    </source>
</evidence>
<dbReference type="RefSeq" id="XP_001311464.1">
    <property type="nucleotide sequence ID" value="XM_001311463.1"/>
</dbReference>
<keyword evidence="1" id="KW-1133">Transmembrane helix</keyword>
<dbReference type="InParanoid" id="A2F956"/>
<dbReference type="PANTHER" id="PTHR14168:SF4">
    <property type="entry name" value="EPITHELIAL CELL ADHESION MOLECULE PRECURSOR"/>
    <property type="match status" value="1"/>
</dbReference>
<dbReference type="AlphaFoldDB" id="A2F956"/>
<gene>
    <name evidence="2" type="ORF">TVAG_281320</name>
</gene>
<dbReference type="VEuPathDB" id="TrichDB:TVAGG3_0236490"/>
<protein>
    <submittedName>
        <fullName evidence="2">Uncharacterized protein</fullName>
    </submittedName>
</protein>
<dbReference type="InterPro" id="IPR043406">
    <property type="entry name" value="EPCAM/Trop-2"/>
</dbReference>
<name>A2F956_TRIV3</name>
<dbReference type="PANTHER" id="PTHR14168">
    <property type="entry name" value="TUMOR-ASSOCIATED CALCIUM SIGNAL TRANSDUCER"/>
    <property type="match status" value="1"/>
</dbReference>
<reference evidence="2" key="1">
    <citation type="submission" date="2006-10" db="EMBL/GenBank/DDBJ databases">
        <authorList>
            <person name="Amadeo P."/>
            <person name="Zhao Q."/>
            <person name="Wortman J."/>
            <person name="Fraser-Liggett C."/>
            <person name="Carlton J."/>
        </authorList>
    </citation>
    <scope>NUCLEOTIDE SEQUENCE</scope>
    <source>
        <strain evidence="2">G3</strain>
    </source>
</reference>
<keyword evidence="1" id="KW-0812">Transmembrane</keyword>
<evidence type="ECO:0000313" key="2">
    <source>
        <dbReference type="EMBL" id="EAX98534.1"/>
    </source>
</evidence>
<dbReference type="KEGG" id="tva:4756341"/>
<accession>A2F956</accession>
<reference evidence="2" key="2">
    <citation type="journal article" date="2007" name="Science">
        <title>Draft genome sequence of the sexually transmitted pathogen Trichomonas vaginalis.</title>
        <authorList>
            <person name="Carlton J.M."/>
            <person name="Hirt R.P."/>
            <person name="Silva J.C."/>
            <person name="Delcher A.L."/>
            <person name="Schatz M."/>
            <person name="Zhao Q."/>
            <person name="Wortman J.R."/>
            <person name="Bidwell S.L."/>
            <person name="Alsmark U.C.M."/>
            <person name="Besteiro S."/>
            <person name="Sicheritz-Ponten T."/>
            <person name="Noel C.J."/>
            <person name="Dacks J.B."/>
            <person name="Foster P.G."/>
            <person name="Simillion C."/>
            <person name="Van de Peer Y."/>
            <person name="Miranda-Saavedra D."/>
            <person name="Barton G.J."/>
            <person name="Westrop G.D."/>
            <person name="Mueller S."/>
            <person name="Dessi D."/>
            <person name="Fiori P.L."/>
            <person name="Ren Q."/>
            <person name="Paulsen I."/>
            <person name="Zhang H."/>
            <person name="Bastida-Corcuera F.D."/>
            <person name="Simoes-Barbosa A."/>
            <person name="Brown M.T."/>
            <person name="Hayes R.D."/>
            <person name="Mukherjee M."/>
            <person name="Okumura C.Y."/>
            <person name="Schneider R."/>
            <person name="Smith A.J."/>
            <person name="Vanacova S."/>
            <person name="Villalvazo M."/>
            <person name="Haas B.J."/>
            <person name="Pertea M."/>
            <person name="Feldblyum T.V."/>
            <person name="Utterback T.R."/>
            <person name="Shu C.L."/>
            <person name="Osoegawa K."/>
            <person name="de Jong P.J."/>
            <person name="Hrdy I."/>
            <person name="Horvathova L."/>
            <person name="Zubacova Z."/>
            <person name="Dolezal P."/>
            <person name="Malik S.B."/>
            <person name="Logsdon J.M. Jr."/>
            <person name="Henze K."/>
            <person name="Gupta A."/>
            <person name="Wang C.C."/>
            <person name="Dunne R.L."/>
            <person name="Upcroft J.A."/>
            <person name="Upcroft P."/>
            <person name="White O."/>
            <person name="Salzberg S.L."/>
            <person name="Tang P."/>
            <person name="Chiu C.-H."/>
            <person name="Lee Y.-S."/>
            <person name="Embley T.M."/>
            <person name="Coombs G.H."/>
            <person name="Mottram J.C."/>
            <person name="Tachezy J."/>
            <person name="Fraser-Liggett C.M."/>
            <person name="Johnson P.J."/>
        </authorList>
    </citation>
    <scope>NUCLEOTIDE SEQUENCE [LARGE SCALE GENOMIC DNA]</scope>
    <source>
        <strain evidence="2">G3</strain>
    </source>
</reference>
<dbReference type="Proteomes" id="UP000001542">
    <property type="component" value="Unassembled WGS sequence"/>
</dbReference>
<sequence length="335" mass="38656">MIISFFAITCMSQRKPTITYPEDIFPECKKIESADLRPKFVDLKKDQFACIEGSMMLAGKGQYETISAMPYEIKLFEIKYNKTNTVKNALAVLGDHVHFAKIISKVTCLSTDGCRIQFMEIDISFYQENQNIPNSSWKGTSGTINIVSTKNKDKFNLKQIIEVNKNKKKKTDLGSRIQIVSPLRKTLKYKRDKHVDLFYNTDSEYYNNTIYKFQTTLDKNEEIFIYTKFYYNEDIYVSSNVEIEWEPEANQSISENDSEWYFPEMTITVTAKEGIFTIENISQKYPLLYSSGLSIVFICCIVAAIIIVVIGISLTVYLIQKRKSYQNGINSNLIT</sequence>
<keyword evidence="3" id="KW-1185">Reference proteome</keyword>
<feature type="transmembrane region" description="Helical" evidence="1">
    <location>
        <begin position="293"/>
        <end position="319"/>
    </location>
</feature>
<dbReference type="EMBL" id="DS113671">
    <property type="protein sequence ID" value="EAX98534.1"/>
    <property type="molecule type" value="Genomic_DNA"/>
</dbReference>
<organism evidence="2 3">
    <name type="scientific">Trichomonas vaginalis (strain ATCC PRA-98 / G3)</name>
    <dbReference type="NCBI Taxonomy" id="412133"/>
    <lineage>
        <taxon>Eukaryota</taxon>
        <taxon>Metamonada</taxon>
        <taxon>Parabasalia</taxon>
        <taxon>Trichomonadida</taxon>
        <taxon>Trichomonadidae</taxon>
        <taxon>Trichomonas</taxon>
    </lineage>
</organism>
<keyword evidence="1" id="KW-0472">Membrane</keyword>
<dbReference type="VEuPathDB" id="TrichDB:TVAG_281320"/>